<organism evidence="9 10">
    <name type="scientific">Streptoalloteichus hindustanus</name>
    <dbReference type="NCBI Taxonomy" id="2017"/>
    <lineage>
        <taxon>Bacteria</taxon>
        <taxon>Bacillati</taxon>
        <taxon>Actinomycetota</taxon>
        <taxon>Actinomycetes</taxon>
        <taxon>Pseudonocardiales</taxon>
        <taxon>Pseudonocardiaceae</taxon>
        <taxon>Streptoalloteichus</taxon>
    </lineage>
</organism>
<feature type="transmembrane region" description="Helical" evidence="7">
    <location>
        <begin position="249"/>
        <end position="268"/>
    </location>
</feature>
<dbReference type="PANTHER" id="PTHR43731">
    <property type="entry name" value="RHOMBOID PROTEASE"/>
    <property type="match status" value="1"/>
</dbReference>
<dbReference type="Proteomes" id="UP000184501">
    <property type="component" value="Unassembled WGS sequence"/>
</dbReference>
<evidence type="ECO:0000313" key="9">
    <source>
        <dbReference type="EMBL" id="SHE64131.1"/>
    </source>
</evidence>
<feature type="transmembrane region" description="Helical" evidence="7">
    <location>
        <begin position="203"/>
        <end position="220"/>
    </location>
</feature>
<dbReference type="Gene3D" id="1.20.1540.10">
    <property type="entry name" value="Rhomboid-like"/>
    <property type="match status" value="1"/>
</dbReference>
<keyword evidence="4" id="KW-0378">Hydrolase</keyword>
<evidence type="ECO:0000256" key="1">
    <source>
        <dbReference type="ARBA" id="ARBA00004141"/>
    </source>
</evidence>
<evidence type="ECO:0000256" key="5">
    <source>
        <dbReference type="ARBA" id="ARBA00022989"/>
    </source>
</evidence>
<dbReference type="CDD" id="cd19756">
    <property type="entry name" value="Bbox2"/>
    <property type="match status" value="1"/>
</dbReference>
<dbReference type="GO" id="GO:0016020">
    <property type="term" value="C:membrane"/>
    <property type="evidence" value="ECO:0007669"/>
    <property type="project" value="UniProtKB-SubCell"/>
</dbReference>
<dbReference type="STRING" id="2017.SAMN05444320_101645"/>
<name>A0A1M4V556_STRHI</name>
<keyword evidence="5 7" id="KW-1133">Transmembrane helix</keyword>
<proteinExistence type="inferred from homology"/>
<evidence type="ECO:0000256" key="2">
    <source>
        <dbReference type="ARBA" id="ARBA00009045"/>
    </source>
</evidence>
<dbReference type="InterPro" id="IPR022764">
    <property type="entry name" value="Peptidase_S54_rhomboid_dom"/>
</dbReference>
<reference evidence="9 10" key="1">
    <citation type="submission" date="2016-11" db="EMBL/GenBank/DDBJ databases">
        <authorList>
            <person name="Jaros S."/>
            <person name="Januszkiewicz K."/>
            <person name="Wedrychowicz H."/>
        </authorList>
    </citation>
    <scope>NUCLEOTIDE SEQUENCE [LARGE SCALE GENOMIC DNA]</scope>
    <source>
        <strain evidence="9 10">DSM 44523</strain>
    </source>
</reference>
<evidence type="ECO:0000259" key="8">
    <source>
        <dbReference type="Pfam" id="PF01694"/>
    </source>
</evidence>
<feature type="transmembrane region" description="Helical" evidence="7">
    <location>
        <begin position="118"/>
        <end position="138"/>
    </location>
</feature>
<feature type="transmembrane region" description="Helical" evidence="7">
    <location>
        <begin position="150"/>
        <end position="169"/>
    </location>
</feature>
<dbReference type="GO" id="GO:0004252">
    <property type="term" value="F:serine-type endopeptidase activity"/>
    <property type="evidence" value="ECO:0007669"/>
    <property type="project" value="InterPro"/>
</dbReference>
<dbReference type="EMBL" id="FQVN01000001">
    <property type="protein sequence ID" value="SHE64131.1"/>
    <property type="molecule type" value="Genomic_DNA"/>
</dbReference>
<comment type="subcellular location">
    <subcellularLocation>
        <location evidence="1">Membrane</location>
        <topology evidence="1">Multi-pass membrane protein</topology>
    </subcellularLocation>
</comment>
<evidence type="ECO:0000256" key="6">
    <source>
        <dbReference type="ARBA" id="ARBA00023136"/>
    </source>
</evidence>
<evidence type="ECO:0000313" key="10">
    <source>
        <dbReference type="Proteomes" id="UP000184501"/>
    </source>
</evidence>
<sequence>MEGCVRHPDRATGLRCTRCGRPACPECLREASVGYQCVDCVADGHRGMRQAVTVAGAVVRRTPLVVPVLILLNVAVFAWTAVQAGSIADNSASPLFSRWALWPPAVAGGQWWRVMTSGFLHIGPVHLALNMIALWVLGRDLEMILGRLRFLAVYLVSLLGGSAAVFLLGDTRVPVAGASGAVFGLMGATAVAVVRLRLDPRSTLAVIGVNVVLSVVVPNVSLLGHLGGLVVGAVAAVGMVYAPASRRALVQSGVLVGLLVVVLVVFVLRDASFGGMECFEVDNEPYCVRTD</sequence>
<comment type="similarity">
    <text evidence="2">Belongs to the peptidase S54 family.</text>
</comment>
<protein>
    <submittedName>
        <fullName evidence="9">Membrane associated serine protease, rhomboid family</fullName>
    </submittedName>
</protein>
<accession>A0A1M4V556</accession>
<dbReference type="GO" id="GO:0006508">
    <property type="term" value="P:proteolysis"/>
    <property type="evidence" value="ECO:0007669"/>
    <property type="project" value="UniProtKB-KW"/>
</dbReference>
<gene>
    <name evidence="9" type="ORF">SAMN05444320_101645</name>
</gene>
<feature type="transmembrane region" description="Helical" evidence="7">
    <location>
        <begin position="64"/>
        <end position="82"/>
    </location>
</feature>
<keyword evidence="6 7" id="KW-0472">Membrane</keyword>
<dbReference type="AlphaFoldDB" id="A0A1M4V556"/>
<dbReference type="Pfam" id="PF01694">
    <property type="entry name" value="Rhomboid"/>
    <property type="match status" value="1"/>
</dbReference>
<keyword evidence="9" id="KW-0645">Protease</keyword>
<dbReference type="SUPFAM" id="SSF144091">
    <property type="entry name" value="Rhomboid-like"/>
    <property type="match status" value="1"/>
</dbReference>
<evidence type="ECO:0000256" key="4">
    <source>
        <dbReference type="ARBA" id="ARBA00022801"/>
    </source>
</evidence>
<evidence type="ECO:0000256" key="3">
    <source>
        <dbReference type="ARBA" id="ARBA00022692"/>
    </source>
</evidence>
<keyword evidence="10" id="KW-1185">Reference proteome</keyword>
<feature type="transmembrane region" description="Helical" evidence="7">
    <location>
        <begin position="175"/>
        <end position="196"/>
    </location>
</feature>
<dbReference type="InterPro" id="IPR050925">
    <property type="entry name" value="Rhomboid_protease_S54"/>
</dbReference>
<dbReference type="InterPro" id="IPR035952">
    <property type="entry name" value="Rhomboid-like_sf"/>
</dbReference>
<feature type="domain" description="Peptidase S54 rhomboid" evidence="8">
    <location>
        <begin position="109"/>
        <end position="239"/>
    </location>
</feature>
<keyword evidence="3 7" id="KW-0812">Transmembrane</keyword>
<evidence type="ECO:0000256" key="7">
    <source>
        <dbReference type="SAM" id="Phobius"/>
    </source>
</evidence>
<dbReference type="PANTHER" id="PTHR43731:SF14">
    <property type="entry name" value="PRESENILIN-ASSOCIATED RHOMBOID-LIKE PROTEIN, MITOCHONDRIAL"/>
    <property type="match status" value="1"/>
</dbReference>